<dbReference type="GO" id="GO:0003677">
    <property type="term" value="F:DNA binding"/>
    <property type="evidence" value="ECO:0007669"/>
    <property type="project" value="UniProtKB-KW"/>
</dbReference>
<organism evidence="6 7">
    <name type="scientific">Streptoalloteichus hindustanus</name>
    <dbReference type="NCBI Taxonomy" id="2017"/>
    <lineage>
        <taxon>Bacteria</taxon>
        <taxon>Bacillati</taxon>
        <taxon>Actinomycetota</taxon>
        <taxon>Actinomycetes</taxon>
        <taxon>Pseudonocardiales</taxon>
        <taxon>Pseudonocardiaceae</taxon>
        <taxon>Streptoalloteichus</taxon>
    </lineage>
</organism>
<keyword evidence="3 6" id="KW-0238">DNA-binding</keyword>
<comment type="similarity">
    <text evidence="1">Belongs to the LysR transcriptional regulatory family.</text>
</comment>
<dbReference type="STRING" id="2017.SAMN05444320_11046"/>
<evidence type="ECO:0000259" key="5">
    <source>
        <dbReference type="PROSITE" id="PS50931"/>
    </source>
</evidence>
<evidence type="ECO:0000256" key="2">
    <source>
        <dbReference type="ARBA" id="ARBA00023015"/>
    </source>
</evidence>
<evidence type="ECO:0000313" key="7">
    <source>
        <dbReference type="Proteomes" id="UP000184501"/>
    </source>
</evidence>
<dbReference type="PRINTS" id="PR00039">
    <property type="entry name" value="HTHLYSR"/>
</dbReference>
<dbReference type="Pfam" id="PF03466">
    <property type="entry name" value="LysR_substrate"/>
    <property type="match status" value="1"/>
</dbReference>
<dbReference type="FunFam" id="1.10.10.10:FF:000001">
    <property type="entry name" value="LysR family transcriptional regulator"/>
    <property type="match status" value="1"/>
</dbReference>
<sequence length="295" mass="31376">MAPVLDIVPLRSLVAVADCGGFHRAAAALHLTQSAVSQHVRRLERVLGRPVVRREGRRFRFTPTGEALLAEARRLLSVHDEMIRRLDVERPGTLVVGSTEYAADQLLPELAAALRHALPGAEVRFRLDHSARLAEAVEQGVVDLAVLLGGPTGGRTRAAGVLPLAWFAAPDWRPLPGRPLPVVAYHEPCVLRRIAVETLTAAGIPLDVVVEAADLAGVQAAARAGLGVTLLPAGSRRPEGLAPWSELPPVPLRPLRVRVRRGLPVDLARDAAAAVRVALGTAGRHPVETPAAAVR</sequence>
<evidence type="ECO:0000256" key="4">
    <source>
        <dbReference type="ARBA" id="ARBA00023163"/>
    </source>
</evidence>
<keyword evidence="4" id="KW-0804">Transcription</keyword>
<dbReference type="InterPro" id="IPR000847">
    <property type="entry name" value="LysR_HTH_N"/>
</dbReference>
<dbReference type="RefSeq" id="WP_073488282.1">
    <property type="nucleotide sequence ID" value="NZ_FQVN01000010.1"/>
</dbReference>
<protein>
    <submittedName>
        <fullName evidence="6">DNA-binding transcriptional regulator, LysR family</fullName>
    </submittedName>
</protein>
<evidence type="ECO:0000313" key="6">
    <source>
        <dbReference type="EMBL" id="SHG56045.1"/>
    </source>
</evidence>
<dbReference type="SUPFAM" id="SSF46785">
    <property type="entry name" value="Winged helix' DNA-binding domain"/>
    <property type="match status" value="1"/>
</dbReference>
<dbReference type="Proteomes" id="UP000184501">
    <property type="component" value="Unassembled WGS sequence"/>
</dbReference>
<proteinExistence type="inferred from homology"/>
<dbReference type="InterPro" id="IPR050176">
    <property type="entry name" value="LTTR"/>
</dbReference>
<dbReference type="InterPro" id="IPR036388">
    <property type="entry name" value="WH-like_DNA-bd_sf"/>
</dbReference>
<reference evidence="6 7" key="1">
    <citation type="submission" date="2016-11" db="EMBL/GenBank/DDBJ databases">
        <authorList>
            <person name="Jaros S."/>
            <person name="Januszkiewicz K."/>
            <person name="Wedrychowicz H."/>
        </authorList>
    </citation>
    <scope>NUCLEOTIDE SEQUENCE [LARGE SCALE GENOMIC DNA]</scope>
    <source>
        <strain evidence="6 7">DSM 44523</strain>
    </source>
</reference>
<feature type="domain" description="HTH lysR-type" evidence="5">
    <location>
        <begin position="10"/>
        <end position="62"/>
    </location>
</feature>
<name>A0A1M5KTH4_STRHI</name>
<dbReference type="AlphaFoldDB" id="A0A1M5KTH4"/>
<dbReference type="Gene3D" id="1.10.10.10">
    <property type="entry name" value="Winged helix-like DNA-binding domain superfamily/Winged helix DNA-binding domain"/>
    <property type="match status" value="1"/>
</dbReference>
<dbReference type="GO" id="GO:0003700">
    <property type="term" value="F:DNA-binding transcription factor activity"/>
    <property type="evidence" value="ECO:0007669"/>
    <property type="project" value="InterPro"/>
</dbReference>
<keyword evidence="2" id="KW-0805">Transcription regulation</keyword>
<dbReference type="OrthoDB" id="9789529at2"/>
<dbReference type="Gene3D" id="3.40.190.10">
    <property type="entry name" value="Periplasmic binding protein-like II"/>
    <property type="match status" value="2"/>
</dbReference>
<dbReference type="PANTHER" id="PTHR30579:SF7">
    <property type="entry name" value="HTH-TYPE TRANSCRIPTIONAL REGULATOR LRHA-RELATED"/>
    <property type="match status" value="1"/>
</dbReference>
<evidence type="ECO:0000256" key="1">
    <source>
        <dbReference type="ARBA" id="ARBA00009437"/>
    </source>
</evidence>
<dbReference type="InterPro" id="IPR036390">
    <property type="entry name" value="WH_DNA-bd_sf"/>
</dbReference>
<dbReference type="SUPFAM" id="SSF53850">
    <property type="entry name" value="Periplasmic binding protein-like II"/>
    <property type="match status" value="1"/>
</dbReference>
<keyword evidence="7" id="KW-1185">Reference proteome</keyword>
<dbReference type="InterPro" id="IPR005119">
    <property type="entry name" value="LysR_subst-bd"/>
</dbReference>
<dbReference type="Pfam" id="PF00126">
    <property type="entry name" value="HTH_1"/>
    <property type="match status" value="1"/>
</dbReference>
<dbReference type="PANTHER" id="PTHR30579">
    <property type="entry name" value="TRANSCRIPTIONAL REGULATOR"/>
    <property type="match status" value="1"/>
</dbReference>
<dbReference type="PROSITE" id="PS50931">
    <property type="entry name" value="HTH_LYSR"/>
    <property type="match status" value="1"/>
</dbReference>
<gene>
    <name evidence="6" type="ORF">SAMN05444320_11046</name>
</gene>
<evidence type="ECO:0000256" key="3">
    <source>
        <dbReference type="ARBA" id="ARBA00023125"/>
    </source>
</evidence>
<dbReference type="EMBL" id="FQVN01000010">
    <property type="protein sequence ID" value="SHG56045.1"/>
    <property type="molecule type" value="Genomic_DNA"/>
</dbReference>
<accession>A0A1M5KTH4</accession>